<feature type="non-terminal residue" evidence="2">
    <location>
        <position position="1"/>
    </location>
</feature>
<feature type="region of interest" description="Disordered" evidence="1">
    <location>
        <begin position="70"/>
        <end position="145"/>
    </location>
</feature>
<organism evidence="2">
    <name type="scientific">Musa acuminata subsp. malaccensis</name>
    <name type="common">Wild banana</name>
    <name type="synonym">Musa malaccensis</name>
    <dbReference type="NCBI Taxonomy" id="214687"/>
    <lineage>
        <taxon>Eukaryota</taxon>
        <taxon>Viridiplantae</taxon>
        <taxon>Streptophyta</taxon>
        <taxon>Embryophyta</taxon>
        <taxon>Tracheophyta</taxon>
        <taxon>Spermatophyta</taxon>
        <taxon>Magnoliopsida</taxon>
        <taxon>Liliopsida</taxon>
        <taxon>Zingiberales</taxon>
        <taxon>Musaceae</taxon>
        <taxon>Musa</taxon>
    </lineage>
</organism>
<name>A0A8D7F7G5_MUSAM</name>
<dbReference type="AlphaFoldDB" id="A0A8D7F7G5"/>
<feature type="compositionally biased region" description="Gly residues" evidence="1">
    <location>
        <begin position="132"/>
        <end position="141"/>
    </location>
</feature>
<accession>A0A8D7F7G5</accession>
<reference evidence="2" key="1">
    <citation type="submission" date="2021-03" db="EMBL/GenBank/DDBJ databases">
        <authorList>
            <consortium name="Genoscope - CEA"/>
            <person name="William W."/>
        </authorList>
    </citation>
    <scope>NUCLEOTIDE SEQUENCE</scope>
    <source>
        <strain evidence="2">Doubled-haploid Pahang</strain>
    </source>
</reference>
<dbReference type="EMBL" id="HG996469">
    <property type="protein sequence ID" value="CAG1843463.1"/>
    <property type="molecule type" value="Genomic_DNA"/>
</dbReference>
<feature type="region of interest" description="Disordered" evidence="1">
    <location>
        <begin position="1"/>
        <end position="33"/>
    </location>
</feature>
<protein>
    <submittedName>
        <fullName evidence="2">(wild Malaysian banana) hypothetical protein</fullName>
    </submittedName>
</protein>
<gene>
    <name evidence="2" type="ORF">GSMUA_132580.1</name>
</gene>
<sequence>WRGEHGRGKRSGEAVVAEGELPESGEVCEGGGDAAGELVGVEEEVFKAGEAAEGGWNGAGELLEVAEIEQPEGEEVAEGRRETPGNGGVGDEVGPGEEARAGDVDDAASGSVAGHAVPRGATVRGRVPGAEEAGGVGGDAGLEGEKGRTVVGVTSLRPLQQQGGAEEEEDEAQRLHVIHLLRERIDEGRQMFSPVEELAMKRRWIKLESKSIRYCHESGSRGSLKRPFPRSFYFFNGLSGRQKCGDAAAN</sequence>
<evidence type="ECO:0000256" key="1">
    <source>
        <dbReference type="SAM" id="MobiDB-lite"/>
    </source>
</evidence>
<proteinExistence type="predicted"/>
<evidence type="ECO:0000313" key="2">
    <source>
        <dbReference type="EMBL" id="CAG1843463.1"/>
    </source>
</evidence>
<feature type="compositionally biased region" description="Basic and acidic residues" evidence="1">
    <location>
        <begin position="1"/>
        <end position="12"/>
    </location>
</feature>